<keyword evidence="1" id="KW-0813">Transport</keyword>
<dbReference type="InterPro" id="IPR015854">
    <property type="entry name" value="ABC_transpr_LolD-like"/>
</dbReference>
<organism evidence="6 7">
    <name type="scientific">Actinocatenispora comari</name>
    <dbReference type="NCBI Taxonomy" id="2807577"/>
    <lineage>
        <taxon>Bacteria</taxon>
        <taxon>Bacillati</taxon>
        <taxon>Actinomycetota</taxon>
        <taxon>Actinomycetes</taxon>
        <taxon>Micromonosporales</taxon>
        <taxon>Micromonosporaceae</taxon>
        <taxon>Actinocatenispora</taxon>
    </lineage>
</organism>
<dbReference type="EMBL" id="BOPO01000006">
    <property type="protein sequence ID" value="GIL25407.1"/>
    <property type="molecule type" value="Genomic_DNA"/>
</dbReference>
<dbReference type="GO" id="GO:0022857">
    <property type="term" value="F:transmembrane transporter activity"/>
    <property type="evidence" value="ECO:0007669"/>
    <property type="project" value="TreeGrafter"/>
</dbReference>
<sequence>MYALTGVTKRFTKGRKEVRALDGVDLSIGDGDWLAIQGPTGHGKTTLLQLLGALDRPTSGSVVFDGDDLAKLSERRLAAVRARSFGFVFQFFNLIPTLTAQENVETALVPLKVSAKARRERAATALADVGLADRSGHLPAELSGGQQQRVAIARALVTEPAVLLADEPTGNLDEDTRDEIIGLLEGLWKDRGLTLITVTHDSTVARRAPRIAWISKGRVSLRKDDRRVQRPRRATRKGTDGEAPPKGDDGATVPKSAGGASPVTDGTTEEETAAE</sequence>
<dbReference type="Pfam" id="PF00005">
    <property type="entry name" value="ABC_tran"/>
    <property type="match status" value="1"/>
</dbReference>
<dbReference type="GO" id="GO:0098796">
    <property type="term" value="C:membrane protein complex"/>
    <property type="evidence" value="ECO:0007669"/>
    <property type="project" value="UniProtKB-ARBA"/>
</dbReference>
<dbReference type="InterPro" id="IPR003439">
    <property type="entry name" value="ABC_transporter-like_ATP-bd"/>
</dbReference>
<keyword evidence="2" id="KW-0547">Nucleotide-binding</keyword>
<dbReference type="AlphaFoldDB" id="A0A8J4A960"/>
<keyword evidence="7" id="KW-1185">Reference proteome</keyword>
<protein>
    <submittedName>
        <fullName evidence="6">ABC transporter ATP-binding protein</fullName>
    </submittedName>
</protein>
<dbReference type="RefSeq" id="WP_207123029.1">
    <property type="nucleotide sequence ID" value="NZ_BOPO01000006.1"/>
</dbReference>
<comment type="caution">
    <text evidence="6">The sequence shown here is derived from an EMBL/GenBank/DDBJ whole genome shotgun (WGS) entry which is preliminary data.</text>
</comment>
<dbReference type="PROSITE" id="PS00211">
    <property type="entry name" value="ABC_TRANSPORTER_1"/>
    <property type="match status" value="1"/>
</dbReference>
<dbReference type="Proteomes" id="UP000614996">
    <property type="component" value="Unassembled WGS sequence"/>
</dbReference>
<dbReference type="Gene3D" id="3.40.50.300">
    <property type="entry name" value="P-loop containing nucleotide triphosphate hydrolases"/>
    <property type="match status" value="1"/>
</dbReference>
<dbReference type="InterPro" id="IPR017911">
    <property type="entry name" value="MacB-like_ATP-bd"/>
</dbReference>
<evidence type="ECO:0000256" key="2">
    <source>
        <dbReference type="ARBA" id="ARBA00022741"/>
    </source>
</evidence>
<dbReference type="InterPro" id="IPR017871">
    <property type="entry name" value="ABC_transporter-like_CS"/>
</dbReference>
<dbReference type="GO" id="GO:0005886">
    <property type="term" value="C:plasma membrane"/>
    <property type="evidence" value="ECO:0007669"/>
    <property type="project" value="TreeGrafter"/>
</dbReference>
<proteinExistence type="predicted"/>
<dbReference type="CDD" id="cd03255">
    <property type="entry name" value="ABC_MJ0796_LolCDE_FtsE"/>
    <property type="match status" value="1"/>
</dbReference>
<dbReference type="GO" id="GO:0016887">
    <property type="term" value="F:ATP hydrolysis activity"/>
    <property type="evidence" value="ECO:0007669"/>
    <property type="project" value="InterPro"/>
</dbReference>
<dbReference type="InterPro" id="IPR027417">
    <property type="entry name" value="P-loop_NTPase"/>
</dbReference>
<dbReference type="SUPFAM" id="SSF52540">
    <property type="entry name" value="P-loop containing nucleoside triphosphate hydrolases"/>
    <property type="match status" value="1"/>
</dbReference>
<dbReference type="SMART" id="SM00382">
    <property type="entry name" value="AAA"/>
    <property type="match status" value="1"/>
</dbReference>
<evidence type="ECO:0000259" key="5">
    <source>
        <dbReference type="PROSITE" id="PS50893"/>
    </source>
</evidence>
<evidence type="ECO:0000256" key="3">
    <source>
        <dbReference type="ARBA" id="ARBA00022840"/>
    </source>
</evidence>
<dbReference type="FunFam" id="3.40.50.300:FF:000032">
    <property type="entry name" value="Export ABC transporter ATP-binding protein"/>
    <property type="match status" value="1"/>
</dbReference>
<accession>A0A8J4A960</accession>
<dbReference type="PANTHER" id="PTHR24220">
    <property type="entry name" value="IMPORT ATP-BINDING PROTEIN"/>
    <property type="match status" value="1"/>
</dbReference>
<evidence type="ECO:0000313" key="6">
    <source>
        <dbReference type="EMBL" id="GIL25407.1"/>
    </source>
</evidence>
<gene>
    <name evidence="6" type="ORF">NUM_06620</name>
</gene>
<feature type="compositionally biased region" description="Basic and acidic residues" evidence="4">
    <location>
        <begin position="237"/>
        <end position="249"/>
    </location>
</feature>
<evidence type="ECO:0000313" key="7">
    <source>
        <dbReference type="Proteomes" id="UP000614996"/>
    </source>
</evidence>
<dbReference type="GO" id="GO:0005524">
    <property type="term" value="F:ATP binding"/>
    <property type="evidence" value="ECO:0007669"/>
    <property type="project" value="UniProtKB-KW"/>
</dbReference>
<name>A0A8J4A960_9ACTN</name>
<feature type="region of interest" description="Disordered" evidence="4">
    <location>
        <begin position="222"/>
        <end position="275"/>
    </location>
</feature>
<feature type="domain" description="ABC transporter" evidence="5">
    <location>
        <begin position="2"/>
        <end position="241"/>
    </location>
</feature>
<evidence type="ECO:0000256" key="1">
    <source>
        <dbReference type="ARBA" id="ARBA00022448"/>
    </source>
</evidence>
<evidence type="ECO:0000256" key="4">
    <source>
        <dbReference type="SAM" id="MobiDB-lite"/>
    </source>
</evidence>
<dbReference type="PANTHER" id="PTHR24220:SF86">
    <property type="entry name" value="ABC TRANSPORTER ABCH.1"/>
    <property type="match status" value="1"/>
</dbReference>
<dbReference type="PROSITE" id="PS50893">
    <property type="entry name" value="ABC_TRANSPORTER_2"/>
    <property type="match status" value="1"/>
</dbReference>
<dbReference type="InterPro" id="IPR003593">
    <property type="entry name" value="AAA+_ATPase"/>
</dbReference>
<keyword evidence="3 6" id="KW-0067">ATP-binding</keyword>
<reference evidence="7" key="1">
    <citation type="journal article" date="2021" name="Int. J. Syst. Evol. Microbiol.">
        <title>Actinocatenispora comari sp. nov., an endophytic actinomycete isolated from aerial parts of Comarum salesowianum.</title>
        <authorList>
            <person name="Oyunbileg N."/>
            <person name="Iizaka Y."/>
            <person name="Hamada M."/>
            <person name="Davaapurev B.O."/>
            <person name="Fukumoto A."/>
            <person name="Tsetseg B."/>
            <person name="Kato F."/>
            <person name="Tamura T."/>
            <person name="Batkhuu J."/>
            <person name="Anzai Y."/>
        </authorList>
    </citation>
    <scope>NUCLEOTIDE SEQUENCE [LARGE SCALE GENOMIC DNA]</scope>
    <source>
        <strain evidence="7">NUM-2625</strain>
    </source>
</reference>